<gene>
    <name evidence="5" type="primary">FAA2_16</name>
    <name evidence="5" type="ORF">LPJ53_002868</name>
</gene>
<accession>A0A9W7XXC7</accession>
<evidence type="ECO:0000259" key="4">
    <source>
        <dbReference type="Pfam" id="PF00501"/>
    </source>
</evidence>
<name>A0A9W7XXC7_9FUNG</name>
<dbReference type="GO" id="GO:0005783">
    <property type="term" value="C:endoplasmic reticulum"/>
    <property type="evidence" value="ECO:0007669"/>
    <property type="project" value="TreeGrafter"/>
</dbReference>
<organism evidence="5 6">
    <name type="scientific">Coemansia erecta</name>
    <dbReference type="NCBI Taxonomy" id="147472"/>
    <lineage>
        <taxon>Eukaryota</taxon>
        <taxon>Fungi</taxon>
        <taxon>Fungi incertae sedis</taxon>
        <taxon>Zoopagomycota</taxon>
        <taxon>Kickxellomycotina</taxon>
        <taxon>Kickxellomycetes</taxon>
        <taxon>Kickxellales</taxon>
        <taxon>Kickxellaceae</taxon>
        <taxon>Coemansia</taxon>
    </lineage>
</organism>
<feature type="compositionally biased region" description="Basic and acidic residues" evidence="3">
    <location>
        <begin position="77"/>
        <end position="88"/>
    </location>
</feature>
<dbReference type="Pfam" id="PF00501">
    <property type="entry name" value="AMP-binding"/>
    <property type="match status" value="1"/>
</dbReference>
<dbReference type="EMBL" id="JANBOJ010000097">
    <property type="protein sequence ID" value="KAJ1722731.1"/>
    <property type="molecule type" value="Genomic_DNA"/>
</dbReference>
<feature type="compositionally biased region" description="Gly residues" evidence="3">
    <location>
        <begin position="740"/>
        <end position="750"/>
    </location>
</feature>
<dbReference type="OrthoDB" id="1700726at2759"/>
<keyword evidence="1" id="KW-0547">Nucleotide-binding</keyword>
<dbReference type="PANTHER" id="PTHR43272">
    <property type="entry name" value="LONG-CHAIN-FATTY-ACID--COA LIGASE"/>
    <property type="match status" value="1"/>
</dbReference>
<dbReference type="GO" id="GO:0004467">
    <property type="term" value="F:long-chain fatty acid-CoA ligase activity"/>
    <property type="evidence" value="ECO:0007669"/>
    <property type="project" value="UniProtKB-EC"/>
</dbReference>
<reference evidence="5" key="1">
    <citation type="submission" date="2022-07" db="EMBL/GenBank/DDBJ databases">
        <title>Phylogenomic reconstructions and comparative analyses of Kickxellomycotina fungi.</title>
        <authorList>
            <person name="Reynolds N.K."/>
            <person name="Stajich J.E."/>
            <person name="Barry K."/>
            <person name="Grigoriev I.V."/>
            <person name="Crous P."/>
            <person name="Smith M.E."/>
        </authorList>
    </citation>
    <scope>NUCLEOTIDE SEQUENCE</scope>
    <source>
        <strain evidence="5">NBRC 32514</strain>
    </source>
</reference>
<dbReference type="AlphaFoldDB" id="A0A9W7XXC7"/>
<evidence type="ECO:0000256" key="3">
    <source>
        <dbReference type="SAM" id="MobiDB-lite"/>
    </source>
</evidence>
<comment type="caution">
    <text evidence="5">The sequence shown here is derived from an EMBL/GenBank/DDBJ whole genome shotgun (WGS) entry which is preliminary data.</text>
</comment>
<feature type="region of interest" description="Disordered" evidence="3">
    <location>
        <begin position="1"/>
        <end position="88"/>
    </location>
</feature>
<evidence type="ECO:0000313" key="6">
    <source>
        <dbReference type="Proteomes" id="UP001149813"/>
    </source>
</evidence>
<dbReference type="GO" id="GO:0016020">
    <property type="term" value="C:membrane"/>
    <property type="evidence" value="ECO:0007669"/>
    <property type="project" value="TreeGrafter"/>
</dbReference>
<dbReference type="InterPro" id="IPR042099">
    <property type="entry name" value="ANL_N_sf"/>
</dbReference>
<keyword evidence="6" id="KW-1185">Reference proteome</keyword>
<dbReference type="EC" id="6.2.1.3" evidence="5"/>
<dbReference type="GO" id="GO:0005524">
    <property type="term" value="F:ATP binding"/>
    <property type="evidence" value="ECO:0007669"/>
    <property type="project" value="UniProtKB-KW"/>
</dbReference>
<dbReference type="Gene3D" id="3.40.50.12780">
    <property type="entry name" value="N-terminal domain of ligase-like"/>
    <property type="match status" value="1"/>
</dbReference>
<dbReference type="SUPFAM" id="SSF56801">
    <property type="entry name" value="Acetyl-CoA synthetase-like"/>
    <property type="match status" value="1"/>
</dbReference>
<dbReference type="Proteomes" id="UP001149813">
    <property type="component" value="Unassembled WGS sequence"/>
</dbReference>
<sequence length="760" mass="82789">MYSHHGHHGHHNHHISHIPNHHHHHGHHGHHHHNHHSSHIPHHAHHSSHIPHHHHTHHFRSHIVPSSARPGYSAILRHPDHPDGRLTDEHSNVHTLYDLLQRAISLYPSQPFLGSRPYQIKKQAFGDYQWRSTQEVGDLVELLGQGLDCVYERHVGRGTGDGSVQMPLGIYAKNRPEWVISEFSGFRSRRYSVALYDTLSSDCVEHIVNHAQLAVIVCSVDKVSTLLAVRAAMPCLRVIVSMDPLTGRATGSAAAAGYSMSSIRTLHKHAEAQDIVLMDLDSVVSLGRANPSAPRPPTAGDVCTIAYTSGTTGVQKGVVSSHGGYVFAAKSQARAMPLAQSTYLSFFTLGSTFERAIIYTGMLGGMRVGFGTGDMSRISEDAQSLRPTVMAGVPYLFNDIYHRVTAATIYAPGITGAMARTAVKQKLARLEAGKGGVKHSFWDRLVCNRMAQFFGGRLKLLISGGDPIDARVMGFLRVAISCPLLETYGSAECCSAATASLLTDRSSGHVGVPLPGVDVCLRDVPEIGFLTSSHPHPRGELLVRGPHVLAGYYKDEARSHVALDGEWLATGDLAQINDDGNIEIIDRKENVVRIAEPYDQCVALEHLETVYSRHPLVHDVFIASRPDHPDLVAVVVPVMDAFVPLVQKITDNKSAPVEVLANDPQVISALLVVLYQHGKKARLRSCEMVAAVYCDVVPFDIEGNCLLTSTYKLKRRVAADYYRKQVEAMYDQLGDKSGSGGAGAGAGGSGSSTIGHETVN</sequence>
<protein>
    <submittedName>
        <fullName evidence="5">Medium-chain fatty acid-CoA ligase faa2</fullName>
        <ecNumber evidence="5">6.2.1.3</ecNumber>
    </submittedName>
</protein>
<keyword evidence="2" id="KW-0067">ATP-binding</keyword>
<dbReference type="PANTHER" id="PTHR43272:SF33">
    <property type="entry name" value="AMP-BINDING DOMAIN-CONTAINING PROTEIN-RELATED"/>
    <property type="match status" value="1"/>
</dbReference>
<feature type="compositionally biased region" description="Basic residues" evidence="3">
    <location>
        <begin position="1"/>
        <end position="61"/>
    </location>
</feature>
<keyword evidence="5" id="KW-0436">Ligase</keyword>
<evidence type="ECO:0000313" key="5">
    <source>
        <dbReference type="EMBL" id="KAJ1722731.1"/>
    </source>
</evidence>
<feature type="region of interest" description="Disordered" evidence="3">
    <location>
        <begin position="740"/>
        <end position="760"/>
    </location>
</feature>
<dbReference type="InterPro" id="IPR000873">
    <property type="entry name" value="AMP-dep_synth/lig_dom"/>
</dbReference>
<evidence type="ECO:0000256" key="2">
    <source>
        <dbReference type="ARBA" id="ARBA00022840"/>
    </source>
</evidence>
<proteinExistence type="predicted"/>
<evidence type="ECO:0000256" key="1">
    <source>
        <dbReference type="ARBA" id="ARBA00022741"/>
    </source>
</evidence>
<feature type="domain" description="AMP-dependent synthetase/ligase" evidence="4">
    <location>
        <begin position="122"/>
        <end position="553"/>
    </location>
</feature>